<evidence type="ECO:0000313" key="10">
    <source>
        <dbReference type="EMBL" id="ACV12145.1"/>
    </source>
</evidence>
<evidence type="ECO:0000256" key="6">
    <source>
        <dbReference type="ARBA" id="ARBA00022989"/>
    </source>
</evidence>
<keyword evidence="7 8" id="KW-0472">Membrane</keyword>
<keyword evidence="4" id="KW-0378">Hydrolase</keyword>
<reference evidence="10 11" key="1">
    <citation type="journal article" date="2009" name="Stand. Genomic Sci.">
        <title>Complete genome sequence of Halorhabdus utahensis type strain (AX-2).</title>
        <authorList>
            <person name="Anderson I."/>
            <person name="Tindall B.J."/>
            <person name="Pomrenke H."/>
            <person name="Goker M."/>
            <person name="Lapidus A."/>
            <person name="Nolan M."/>
            <person name="Copeland A."/>
            <person name="Glavina Del Rio T."/>
            <person name="Chen F."/>
            <person name="Tice H."/>
            <person name="Cheng J.F."/>
            <person name="Lucas S."/>
            <person name="Chertkov O."/>
            <person name="Bruce D."/>
            <person name="Brettin T."/>
            <person name="Detter J.C."/>
            <person name="Han C."/>
            <person name="Goodwin L."/>
            <person name="Land M."/>
            <person name="Hauser L."/>
            <person name="Chang Y.J."/>
            <person name="Jeffries C.D."/>
            <person name="Pitluck S."/>
            <person name="Pati A."/>
            <person name="Mavromatis K."/>
            <person name="Ivanova N."/>
            <person name="Ovchinnikova G."/>
            <person name="Chen A."/>
            <person name="Palaniappan K."/>
            <person name="Chain P."/>
            <person name="Rohde M."/>
            <person name="Bristow J."/>
            <person name="Eisen J.A."/>
            <person name="Markowitz V."/>
            <person name="Hugenholtz P."/>
            <person name="Kyrpides N.C."/>
            <person name="Klenk H.P."/>
        </authorList>
    </citation>
    <scope>NUCLEOTIDE SEQUENCE [LARGE SCALE GENOMIC DNA]</scope>
    <source>
        <strain evidence="11">DSM 12940 / JCM 11049 / AX-2</strain>
    </source>
</reference>
<feature type="transmembrane region" description="Helical" evidence="8">
    <location>
        <begin position="255"/>
        <end position="275"/>
    </location>
</feature>
<keyword evidence="5" id="KW-0809">Transit peptide</keyword>
<dbReference type="InterPro" id="IPR008915">
    <property type="entry name" value="Peptidase_M50"/>
</dbReference>
<dbReference type="EMBL" id="CP001687">
    <property type="protein sequence ID" value="ACV12145.1"/>
    <property type="molecule type" value="Genomic_DNA"/>
</dbReference>
<dbReference type="PANTHER" id="PTHR31412">
    <property type="entry name" value="ZINC METALLOPROTEASE EGY1"/>
    <property type="match status" value="1"/>
</dbReference>
<proteinExistence type="predicted"/>
<comment type="subcellular location">
    <subcellularLocation>
        <location evidence="1">Membrane</location>
        <topology evidence="1">Multi-pass membrane protein</topology>
    </subcellularLocation>
</comment>
<dbReference type="STRING" id="519442.Huta_1977"/>
<dbReference type="Pfam" id="PF02163">
    <property type="entry name" value="Peptidase_M50"/>
    <property type="match status" value="1"/>
</dbReference>
<gene>
    <name evidence="10" type="ordered locus">Huta_1977</name>
</gene>
<protein>
    <submittedName>
        <fullName evidence="10">Peptidase M50</fullName>
    </submittedName>
</protein>
<dbReference type="GeneID" id="8384271"/>
<evidence type="ECO:0000256" key="2">
    <source>
        <dbReference type="ARBA" id="ARBA00022670"/>
    </source>
</evidence>
<dbReference type="RefSeq" id="WP_015789716.1">
    <property type="nucleotide sequence ID" value="NC_013158.1"/>
</dbReference>
<evidence type="ECO:0000313" key="11">
    <source>
        <dbReference type="Proteomes" id="UP000002071"/>
    </source>
</evidence>
<dbReference type="OrthoDB" id="19110at2157"/>
<keyword evidence="2" id="KW-0645">Protease</keyword>
<sequence length="378" mass="40066">MSPDEPANSPPSVGALTSVFHVYRVERDDDEIRYIGEPLISPGNLSTEVGPLFARRGYDVSVTRRHGDGGPAPYALVAEPESVGIDGIPWGNIVMLVLTVATTLYAGTWWYYIDIAGDPLNLLRAWPFTAAVLGVLATHELGHYVMSRYHGVDASLPYFIPVPPPIGTMGAIIRMRGQIPSRKALFDIGVAGPLAGLAATIAVTVVGLHLDPIAVPEQALQAADEGASIKFNDPLLLTLLADLVGQPTDYPRGLAVNPVVFGGWVGMFVTFLNLIPVGQLDGGHILRAALGQRQETVAAAVPGVLFAMAGGLYFLTEYTQSTILWGIWGVIALVMVQAGSATPLREGSIGMKRLALAGLTFVLGALCFMPVPIEIVVP</sequence>
<feature type="transmembrane region" description="Helical" evidence="8">
    <location>
        <begin position="93"/>
        <end position="113"/>
    </location>
</feature>
<feature type="transmembrane region" description="Helical" evidence="8">
    <location>
        <begin position="184"/>
        <end position="210"/>
    </location>
</feature>
<evidence type="ECO:0000256" key="3">
    <source>
        <dbReference type="ARBA" id="ARBA00022692"/>
    </source>
</evidence>
<feature type="transmembrane region" description="Helical" evidence="8">
    <location>
        <begin position="125"/>
        <end position="146"/>
    </location>
</feature>
<dbReference type="KEGG" id="hut:Huta_1977"/>
<dbReference type="HOGENOM" id="CLU_028221_0_1_2"/>
<organism evidence="10 11">
    <name type="scientific">Halorhabdus utahensis (strain DSM 12940 / JCM 11049 / AX-2)</name>
    <dbReference type="NCBI Taxonomy" id="519442"/>
    <lineage>
        <taxon>Archaea</taxon>
        <taxon>Methanobacteriati</taxon>
        <taxon>Methanobacteriota</taxon>
        <taxon>Stenosarchaea group</taxon>
        <taxon>Halobacteria</taxon>
        <taxon>Halobacteriales</taxon>
        <taxon>Haloarculaceae</taxon>
        <taxon>Halorhabdus</taxon>
    </lineage>
</organism>
<dbReference type="GO" id="GO:0016020">
    <property type="term" value="C:membrane"/>
    <property type="evidence" value="ECO:0007669"/>
    <property type="project" value="UniProtKB-SubCell"/>
</dbReference>
<keyword evidence="6 8" id="KW-1133">Transmembrane helix</keyword>
<feature type="transmembrane region" description="Helical" evidence="8">
    <location>
        <begin position="296"/>
        <end position="316"/>
    </location>
</feature>
<evidence type="ECO:0000259" key="9">
    <source>
        <dbReference type="Pfam" id="PF02163"/>
    </source>
</evidence>
<dbReference type="CDD" id="cd06160">
    <property type="entry name" value="S2P-M50_like_2"/>
    <property type="match status" value="1"/>
</dbReference>
<evidence type="ECO:0000256" key="4">
    <source>
        <dbReference type="ARBA" id="ARBA00022801"/>
    </source>
</evidence>
<dbReference type="InterPro" id="IPR044838">
    <property type="entry name" value="EGY1-like"/>
</dbReference>
<feature type="transmembrane region" description="Helical" evidence="8">
    <location>
        <begin position="322"/>
        <end position="342"/>
    </location>
</feature>
<dbReference type="GO" id="GO:0006508">
    <property type="term" value="P:proteolysis"/>
    <property type="evidence" value="ECO:0007669"/>
    <property type="project" value="UniProtKB-KW"/>
</dbReference>
<accession>C7NT70</accession>
<dbReference type="AlphaFoldDB" id="C7NT70"/>
<evidence type="ECO:0000256" key="8">
    <source>
        <dbReference type="SAM" id="Phobius"/>
    </source>
</evidence>
<dbReference type="eggNOG" id="arCOG00609">
    <property type="taxonomic scope" value="Archaea"/>
</dbReference>
<dbReference type="PANTHER" id="PTHR31412:SF0">
    <property type="entry name" value="ZINC METALLOPROTEASE EGY1, CHLOROPLASTIC-RELATED"/>
    <property type="match status" value="1"/>
</dbReference>
<feature type="transmembrane region" description="Helical" evidence="8">
    <location>
        <begin position="354"/>
        <end position="373"/>
    </location>
</feature>
<evidence type="ECO:0000256" key="1">
    <source>
        <dbReference type="ARBA" id="ARBA00004141"/>
    </source>
</evidence>
<name>C7NT70_HALUD</name>
<keyword evidence="3 8" id="KW-0812">Transmembrane</keyword>
<feature type="domain" description="Peptidase M50" evidence="9">
    <location>
        <begin position="128"/>
        <end position="295"/>
    </location>
</feature>
<evidence type="ECO:0000256" key="5">
    <source>
        <dbReference type="ARBA" id="ARBA00022946"/>
    </source>
</evidence>
<evidence type="ECO:0000256" key="7">
    <source>
        <dbReference type="ARBA" id="ARBA00023136"/>
    </source>
</evidence>
<dbReference type="Proteomes" id="UP000002071">
    <property type="component" value="Chromosome"/>
</dbReference>
<keyword evidence="11" id="KW-1185">Reference proteome</keyword>
<dbReference type="GO" id="GO:0008233">
    <property type="term" value="F:peptidase activity"/>
    <property type="evidence" value="ECO:0007669"/>
    <property type="project" value="UniProtKB-KW"/>
</dbReference>